<sequence>MGLNSVISTSLICKLWLRRKCVDKVNDYIRQVVSRNVLNTGIGEQVP</sequence>
<reference evidence="1" key="1">
    <citation type="submission" date="2014-09" db="EMBL/GenBank/DDBJ databases">
        <authorList>
            <person name="Magalhaes I.L.F."/>
            <person name="Oliveira U."/>
            <person name="Santos F.R."/>
            <person name="Vidigal T.H.D.A."/>
            <person name="Brescovit A.D."/>
            <person name="Santos A.J."/>
        </authorList>
    </citation>
    <scope>NUCLEOTIDE SEQUENCE</scope>
    <source>
        <tissue evidence="1">Shoot tissue taken approximately 20 cm above the soil surface</tissue>
    </source>
</reference>
<proteinExistence type="predicted"/>
<name>A0A0A8ZMZ6_ARUDO</name>
<organism evidence="1">
    <name type="scientific">Arundo donax</name>
    <name type="common">Giant reed</name>
    <name type="synonym">Donax arundinaceus</name>
    <dbReference type="NCBI Taxonomy" id="35708"/>
    <lineage>
        <taxon>Eukaryota</taxon>
        <taxon>Viridiplantae</taxon>
        <taxon>Streptophyta</taxon>
        <taxon>Embryophyta</taxon>
        <taxon>Tracheophyta</taxon>
        <taxon>Spermatophyta</taxon>
        <taxon>Magnoliopsida</taxon>
        <taxon>Liliopsida</taxon>
        <taxon>Poales</taxon>
        <taxon>Poaceae</taxon>
        <taxon>PACMAD clade</taxon>
        <taxon>Arundinoideae</taxon>
        <taxon>Arundineae</taxon>
        <taxon>Arundo</taxon>
    </lineage>
</organism>
<accession>A0A0A8ZMZ6</accession>
<dbReference type="EMBL" id="GBRH01261673">
    <property type="protein sequence ID" value="JAD36222.1"/>
    <property type="molecule type" value="Transcribed_RNA"/>
</dbReference>
<dbReference type="AlphaFoldDB" id="A0A0A8ZMZ6"/>
<protein>
    <submittedName>
        <fullName evidence="1">Uncharacterized protein</fullName>
    </submittedName>
</protein>
<evidence type="ECO:0000313" key="1">
    <source>
        <dbReference type="EMBL" id="JAD36222.1"/>
    </source>
</evidence>
<reference evidence="1" key="2">
    <citation type="journal article" date="2015" name="Data Brief">
        <title>Shoot transcriptome of the giant reed, Arundo donax.</title>
        <authorList>
            <person name="Barrero R.A."/>
            <person name="Guerrero F.D."/>
            <person name="Moolhuijzen P."/>
            <person name="Goolsby J.A."/>
            <person name="Tidwell J."/>
            <person name="Bellgard S.E."/>
            <person name="Bellgard M.I."/>
        </authorList>
    </citation>
    <scope>NUCLEOTIDE SEQUENCE</scope>
    <source>
        <tissue evidence="1">Shoot tissue taken approximately 20 cm above the soil surface</tissue>
    </source>
</reference>